<protein>
    <submittedName>
        <fullName evidence="2">Uncharacterized protein</fullName>
    </submittedName>
</protein>
<feature type="compositionally biased region" description="Low complexity" evidence="1">
    <location>
        <begin position="524"/>
        <end position="535"/>
    </location>
</feature>
<proteinExistence type="predicted"/>
<evidence type="ECO:0000313" key="2">
    <source>
        <dbReference type="EMBL" id="KAK2616639.1"/>
    </source>
</evidence>
<feature type="compositionally biased region" description="Low complexity" evidence="1">
    <location>
        <begin position="768"/>
        <end position="781"/>
    </location>
</feature>
<feature type="compositionally biased region" description="Polar residues" evidence="1">
    <location>
        <begin position="648"/>
        <end position="660"/>
    </location>
</feature>
<feature type="compositionally biased region" description="Polar residues" evidence="1">
    <location>
        <begin position="745"/>
        <end position="766"/>
    </location>
</feature>
<feature type="compositionally biased region" description="Low complexity" evidence="1">
    <location>
        <begin position="665"/>
        <end position="692"/>
    </location>
</feature>
<evidence type="ECO:0000313" key="3">
    <source>
        <dbReference type="Proteomes" id="UP001251528"/>
    </source>
</evidence>
<feature type="compositionally biased region" description="Low complexity" evidence="1">
    <location>
        <begin position="586"/>
        <end position="605"/>
    </location>
</feature>
<gene>
    <name evidence="2" type="ORF">QQS21_000462</name>
</gene>
<dbReference type="Proteomes" id="UP001251528">
    <property type="component" value="Unassembled WGS sequence"/>
</dbReference>
<comment type="caution">
    <text evidence="2">The sequence shown here is derived from an EMBL/GenBank/DDBJ whole genome shotgun (WGS) entry which is preliminary data.</text>
</comment>
<feature type="compositionally biased region" description="Acidic residues" evidence="1">
    <location>
        <begin position="514"/>
        <end position="523"/>
    </location>
</feature>
<dbReference type="AlphaFoldDB" id="A0AAJ0FYI3"/>
<evidence type="ECO:0000256" key="1">
    <source>
        <dbReference type="SAM" id="MobiDB-lite"/>
    </source>
</evidence>
<dbReference type="EMBL" id="JASWJB010000004">
    <property type="protein sequence ID" value="KAK2616639.1"/>
    <property type="molecule type" value="Genomic_DNA"/>
</dbReference>
<feature type="compositionally biased region" description="Polar residues" evidence="1">
    <location>
        <begin position="561"/>
        <end position="573"/>
    </location>
</feature>
<organism evidence="2 3">
    <name type="scientific">Conoideocrella luteorostrata</name>
    <dbReference type="NCBI Taxonomy" id="1105319"/>
    <lineage>
        <taxon>Eukaryota</taxon>
        <taxon>Fungi</taxon>
        <taxon>Dikarya</taxon>
        <taxon>Ascomycota</taxon>
        <taxon>Pezizomycotina</taxon>
        <taxon>Sordariomycetes</taxon>
        <taxon>Hypocreomycetidae</taxon>
        <taxon>Hypocreales</taxon>
        <taxon>Clavicipitaceae</taxon>
        <taxon>Conoideocrella</taxon>
    </lineage>
</organism>
<reference evidence="2" key="1">
    <citation type="submission" date="2023-06" db="EMBL/GenBank/DDBJ databases">
        <title>Conoideocrella luteorostrata (Hypocreales: Clavicipitaceae), a potential biocontrol fungus for elongate hemlock scale in United States Christmas tree production areas.</title>
        <authorList>
            <person name="Barrett H."/>
            <person name="Lovett B."/>
            <person name="Macias A.M."/>
            <person name="Stajich J.E."/>
            <person name="Kasson M.T."/>
        </authorList>
    </citation>
    <scope>NUCLEOTIDE SEQUENCE</scope>
    <source>
        <strain evidence="2">ARSEF 14590</strain>
    </source>
</reference>
<keyword evidence="3" id="KW-1185">Reference proteome</keyword>
<feature type="compositionally biased region" description="Basic and acidic residues" evidence="1">
    <location>
        <begin position="544"/>
        <end position="554"/>
    </location>
</feature>
<accession>A0AAJ0FYI3</accession>
<feature type="region of interest" description="Disordered" evidence="1">
    <location>
        <begin position="477"/>
        <end position="905"/>
    </location>
</feature>
<sequence length="905" mass="98560">MSWSRLALAKKGLFYDEKVQSRDTAAAPYPPHVEALRASMLDFSCAVPGCKDDCGGPGNFRLKPRDNESRSLHIDIAAKRALNEAGHLHQGEFAEIEWANFFQNQFLKPLGHDTSVSEANSRRVSRNNYYYDSFTAGGDALWTEFSGKAHAHDASDLAPYEKEKCPKPDRALYLPMYNLDTDSSIIPRVTDPEARQWHLAPNPSLVESFSWKRLKELFNYGLRPTPFRVFHKPPVQASLNCYPWLIVEHKKEKCQYPNYYDMSEEVMCCQATNAAACAVQLNRNAATYAIKLAEQAHVPPIPTVTTIGSVVKVWIMHYADDLGGSCSDYDMYERAGKNCRQGYIMRAIWEGDMTKLDDIIQFQLILENTHTWAMRVFKPLMASYIDQWKFVHCQAGVADTALLHRQQMIERCRHIIPLIQSYLDKQGGIEIDDTGHSRVTPLLMGLLVQQIFSAERQSLVDDMDRIITKKLEGLAASVSRPVNETQPSVQDERTIPVADTQETGSSLGSKVADDDPNDSDYEESQPTSYTPTTQPDGFCSAPESEFRRTTRSDTLKAAMAQSPTPSLRQSPSIDKTPIRNKNDPGLSTPLSESTTLASSSASTPTGIRSTGRRSVDPAPEDSTTSMTKTGSEPSPGTTTERWPPPGSLFSTKSDSVQNMDLPSPAAAARTTHISSSSSFSAKDSTSSTKSSTCTDYSRSPGFTFSSISRDATVPESNPSPDQVGKETPSLFTPGSLFGSKPTPRPGSSPNKVGEEAQTSPVTSGSLFGSKPTPKSGSSPNNKWEEAKASLLTSGSLFGSKPTPLGSSPSKVGQETPASLFGTRNDTTTPKPITISNKAGKAEPTSLFGIATPKNSPCPDKTEKEASAPPLTYGGLFGGKPTPKSGSNPNEVGKEESTSSFTVNSI</sequence>
<name>A0AAJ0FYI3_9HYPO</name>
<feature type="compositionally biased region" description="Polar residues" evidence="1">
    <location>
        <begin position="804"/>
        <end position="836"/>
    </location>
</feature>
<feature type="compositionally biased region" description="Polar residues" evidence="1">
    <location>
        <begin position="480"/>
        <end position="489"/>
    </location>
</feature>
<feature type="compositionally biased region" description="Polar residues" evidence="1">
    <location>
        <begin position="621"/>
        <end position="640"/>
    </location>
</feature>
<feature type="compositionally biased region" description="Polar residues" evidence="1">
    <location>
        <begin position="693"/>
        <end position="720"/>
    </location>
</feature>